<name>S9SCK2_9RHOB</name>
<reference evidence="2" key="1">
    <citation type="journal article" date="2014" name="Stand. Genomic Sci.">
        <title>Genome sequence of the exopolysaccharide-producing Salipiger mucosus type strain (DSM 16094(T)), a moderately halophilic member of the Roseobacter clade.</title>
        <authorList>
            <person name="Riedel T."/>
            <person name="Spring S."/>
            <person name="Fiebig A."/>
            <person name="Petersen J."/>
            <person name="Kyrpides N.C."/>
            <person name="Goker M."/>
            <person name="Klenk H.P."/>
        </authorList>
    </citation>
    <scope>NUCLEOTIDE SEQUENCE [LARGE SCALE GENOMIC DNA]</scope>
    <source>
        <strain evidence="2">DSM 16094</strain>
    </source>
</reference>
<gene>
    <name evidence="1" type="ORF">Salmuc_01744</name>
</gene>
<dbReference type="EMBL" id="APVH01000013">
    <property type="protein sequence ID" value="EPX83969.1"/>
    <property type="molecule type" value="Genomic_DNA"/>
</dbReference>
<sequence length="391" mass="43043">MKDQHFDMEQSTAVGMPTGSNLPSFTNATDTLNVAFSAEFHVDATDSALAATDVHEEVRRSFAGFLDDRAVEQDSMITGDEALIELAQEDTKADFLVTESVLGYDGALDDDNDDEERYLAISSAPAPLDDAMSMALEATDKMSSDAISTSAPTEMTVQIRLSDSENSISPLDLVLNLNEHTWLSRFGRAQAVLPGEGSWVKMTLAEIVIQEYFRRPTRLTQHDDLALWEEHLTEIVEYLIEEGFDGSCATSVHSGRKGVDFYHIGGESYEDDFMPIHATMAEMAYAVDQAVQPTGPEGREYQKRARRSNLRAFASRILKLQDVVDTLEFRDDDSARFVSKKILTDGQEIGSVQKMGVEMVKVGSIAAPVETGDTASYRPIAALLSERLANT</sequence>
<organism evidence="1 2">
    <name type="scientific">Salipiger mucosus DSM 16094</name>
    <dbReference type="NCBI Taxonomy" id="1123237"/>
    <lineage>
        <taxon>Bacteria</taxon>
        <taxon>Pseudomonadati</taxon>
        <taxon>Pseudomonadota</taxon>
        <taxon>Alphaproteobacteria</taxon>
        <taxon>Rhodobacterales</taxon>
        <taxon>Roseobacteraceae</taxon>
        <taxon>Salipiger</taxon>
    </lineage>
</organism>
<dbReference type="HOGENOM" id="CLU_705748_0_0_5"/>
<accession>S9SCK2</accession>
<dbReference type="AlphaFoldDB" id="S9SCK2"/>
<evidence type="ECO:0000313" key="1">
    <source>
        <dbReference type="EMBL" id="EPX83969.1"/>
    </source>
</evidence>
<proteinExistence type="predicted"/>
<dbReference type="Proteomes" id="UP000015347">
    <property type="component" value="Unassembled WGS sequence"/>
</dbReference>
<keyword evidence="2" id="KW-1185">Reference proteome</keyword>
<dbReference type="RefSeq" id="WP_021119976.1">
    <property type="nucleotide sequence ID" value="NZ_KE557274.1"/>
</dbReference>
<comment type="caution">
    <text evidence="1">The sequence shown here is derived from an EMBL/GenBank/DDBJ whole genome shotgun (WGS) entry which is preliminary data.</text>
</comment>
<protein>
    <submittedName>
        <fullName evidence="1">Uncharacterized protein</fullName>
    </submittedName>
</protein>
<evidence type="ECO:0000313" key="2">
    <source>
        <dbReference type="Proteomes" id="UP000015347"/>
    </source>
</evidence>